<evidence type="ECO:0000256" key="1">
    <source>
        <dbReference type="ARBA" id="ARBA00004141"/>
    </source>
</evidence>
<dbReference type="AlphaFoldDB" id="A0A074L3Z3"/>
<keyword evidence="2 5" id="KW-0812">Transmembrane</keyword>
<feature type="transmembrane region" description="Helical" evidence="5">
    <location>
        <begin position="351"/>
        <end position="369"/>
    </location>
</feature>
<keyword evidence="8" id="KW-1185">Reference proteome</keyword>
<feature type="transmembrane region" description="Helical" evidence="5">
    <location>
        <begin position="297"/>
        <end position="317"/>
    </location>
</feature>
<dbReference type="InterPro" id="IPR051533">
    <property type="entry name" value="WaaL-like"/>
</dbReference>
<gene>
    <name evidence="7" type="ORF">EL17_05635</name>
</gene>
<feature type="transmembrane region" description="Helical" evidence="5">
    <location>
        <begin position="231"/>
        <end position="252"/>
    </location>
</feature>
<dbReference type="OrthoDB" id="783093at2"/>
<feature type="transmembrane region" description="Helical" evidence="5">
    <location>
        <begin position="86"/>
        <end position="105"/>
    </location>
</feature>
<evidence type="ECO:0000313" key="7">
    <source>
        <dbReference type="EMBL" id="KEO75150.1"/>
    </source>
</evidence>
<comment type="caution">
    <text evidence="7">The sequence shown here is derived from an EMBL/GenBank/DDBJ whole genome shotgun (WGS) entry which is preliminary data.</text>
</comment>
<dbReference type="eggNOG" id="COG3307">
    <property type="taxonomic scope" value="Bacteria"/>
</dbReference>
<feature type="transmembrane region" description="Helical" evidence="5">
    <location>
        <begin position="450"/>
        <end position="467"/>
    </location>
</feature>
<feature type="transmembrane region" description="Helical" evidence="5">
    <location>
        <begin position="36"/>
        <end position="56"/>
    </location>
</feature>
<dbReference type="PANTHER" id="PTHR37422:SF13">
    <property type="entry name" value="LIPOPOLYSACCHARIDE BIOSYNTHESIS PROTEIN PA4999-RELATED"/>
    <property type="match status" value="1"/>
</dbReference>
<sequence>MRSSAFEPTYSFAKYSLPLIGLIILGLGWLTAQVGIIVPGVLIALPFIVAYVTIVFYKPKAGFVSYIILCFFVAGLSKHVPSVPFGLGLEGILLLTWLAVIFHRSEKYQRRFLKNDLFILSLVWFVITVLEILNPAGASFMGWVFEMRSTALYWILTVPLAFMLLREIRDIKLFIYAIIVLSCLGAIYGAKQLYFGVDSMEQLWLDAGSSKTHVLWGKLRVFSFYSDAGQFGASQAHVGLICLILSLGPYLWWKRLLVGAAGLLILYGMLISGTRGSMFVLIAGGFVYLVLSKQAKILILGSVMAISGLFILKYTTLGESNAQIARMRTSLDPKDPSLQERFKNQNILKDYLSSRPFGGGVGVIGTWGMEHNPDKFLANIPPDSYFVKVWAMYGIVGFILWFGIILYITGKCCGIVWNIRNEKLRQVLIALVAGISGIILSSYGNEVINTMPSAMIVYISWALVYLGPHFDQQLANSPSHA</sequence>
<evidence type="ECO:0000259" key="6">
    <source>
        <dbReference type="Pfam" id="PF04932"/>
    </source>
</evidence>
<feature type="transmembrane region" description="Helical" evidence="5">
    <location>
        <begin position="12"/>
        <end position="30"/>
    </location>
</feature>
<feature type="transmembrane region" description="Helical" evidence="5">
    <location>
        <begin position="151"/>
        <end position="166"/>
    </location>
</feature>
<comment type="subcellular location">
    <subcellularLocation>
        <location evidence="1">Membrane</location>
        <topology evidence="1">Multi-pass membrane protein</topology>
    </subcellularLocation>
</comment>
<feature type="transmembrane region" description="Helical" evidence="5">
    <location>
        <begin position="117"/>
        <end position="145"/>
    </location>
</feature>
<dbReference type="Pfam" id="PF04932">
    <property type="entry name" value="Wzy_C"/>
    <property type="match status" value="1"/>
</dbReference>
<evidence type="ECO:0000256" key="2">
    <source>
        <dbReference type="ARBA" id="ARBA00022692"/>
    </source>
</evidence>
<proteinExistence type="predicted"/>
<feature type="transmembrane region" description="Helical" evidence="5">
    <location>
        <begin position="173"/>
        <end position="190"/>
    </location>
</feature>
<keyword evidence="4 5" id="KW-0472">Membrane</keyword>
<feature type="domain" description="O-antigen ligase-related" evidence="6">
    <location>
        <begin position="261"/>
        <end position="402"/>
    </location>
</feature>
<dbReference type="GO" id="GO:0016020">
    <property type="term" value="C:membrane"/>
    <property type="evidence" value="ECO:0007669"/>
    <property type="project" value="UniProtKB-SubCell"/>
</dbReference>
<name>A0A074L3Z3_9BACT</name>
<dbReference type="PANTHER" id="PTHR37422">
    <property type="entry name" value="TEICHURONIC ACID BIOSYNTHESIS PROTEIN TUAE"/>
    <property type="match status" value="1"/>
</dbReference>
<feature type="transmembrane region" description="Helical" evidence="5">
    <location>
        <begin position="427"/>
        <end position="444"/>
    </location>
</feature>
<evidence type="ECO:0000256" key="5">
    <source>
        <dbReference type="SAM" id="Phobius"/>
    </source>
</evidence>
<evidence type="ECO:0000256" key="3">
    <source>
        <dbReference type="ARBA" id="ARBA00022989"/>
    </source>
</evidence>
<feature type="transmembrane region" description="Helical" evidence="5">
    <location>
        <begin position="264"/>
        <end position="291"/>
    </location>
</feature>
<keyword evidence="3 5" id="KW-1133">Transmembrane helix</keyword>
<protein>
    <recommendedName>
        <fullName evidence="6">O-antigen ligase-related domain-containing protein</fullName>
    </recommendedName>
</protein>
<evidence type="ECO:0000313" key="8">
    <source>
        <dbReference type="Proteomes" id="UP000027821"/>
    </source>
</evidence>
<accession>A0A074L3Z3</accession>
<dbReference type="InterPro" id="IPR007016">
    <property type="entry name" value="O-antigen_ligase-rel_domated"/>
</dbReference>
<feature type="transmembrane region" description="Helical" evidence="5">
    <location>
        <begin position="63"/>
        <end position="80"/>
    </location>
</feature>
<dbReference type="EMBL" id="JMIH01000014">
    <property type="protein sequence ID" value="KEO75150.1"/>
    <property type="molecule type" value="Genomic_DNA"/>
</dbReference>
<dbReference type="Proteomes" id="UP000027821">
    <property type="component" value="Unassembled WGS sequence"/>
</dbReference>
<dbReference type="STRING" id="1048983.EL17_05635"/>
<feature type="transmembrane region" description="Helical" evidence="5">
    <location>
        <begin position="389"/>
        <end position="407"/>
    </location>
</feature>
<organism evidence="7 8">
    <name type="scientific">Anditalea andensis</name>
    <dbReference type="NCBI Taxonomy" id="1048983"/>
    <lineage>
        <taxon>Bacteria</taxon>
        <taxon>Pseudomonadati</taxon>
        <taxon>Bacteroidota</taxon>
        <taxon>Cytophagia</taxon>
        <taxon>Cytophagales</taxon>
        <taxon>Cytophagaceae</taxon>
        <taxon>Anditalea</taxon>
    </lineage>
</organism>
<evidence type="ECO:0000256" key="4">
    <source>
        <dbReference type="ARBA" id="ARBA00023136"/>
    </source>
</evidence>
<reference evidence="7 8" key="1">
    <citation type="submission" date="2014-04" db="EMBL/GenBank/DDBJ databases">
        <title>Characterization and application of a salt tolerant electro-active bacterium.</title>
        <authorList>
            <person name="Yang L."/>
            <person name="Wei S."/>
            <person name="Tay Q.X.M."/>
        </authorList>
    </citation>
    <scope>NUCLEOTIDE SEQUENCE [LARGE SCALE GENOMIC DNA]</scope>
    <source>
        <strain evidence="7 8">LY1</strain>
    </source>
</reference>
<dbReference type="RefSeq" id="WP_051719839.1">
    <property type="nucleotide sequence ID" value="NZ_JMIH01000014.1"/>
</dbReference>